<dbReference type="PROSITE" id="PS00512">
    <property type="entry name" value="ALPHA_GALACTOSIDASE"/>
    <property type="match status" value="1"/>
</dbReference>
<evidence type="ECO:0000259" key="9">
    <source>
        <dbReference type="Pfam" id="PF16874"/>
    </source>
</evidence>
<feature type="binding site" evidence="8">
    <location>
        <position position="527"/>
    </location>
    <ligand>
        <name>substrate</name>
    </ligand>
</feature>
<feature type="active site" description="Proton donor" evidence="7">
    <location>
        <position position="549"/>
    </location>
</feature>
<dbReference type="CDD" id="cd14791">
    <property type="entry name" value="GH36"/>
    <property type="match status" value="1"/>
</dbReference>
<feature type="binding site" evidence="8">
    <location>
        <position position="200"/>
    </location>
    <ligand>
        <name>substrate</name>
    </ligand>
</feature>
<dbReference type="InterPro" id="IPR031705">
    <property type="entry name" value="Glyco_hydro_36_C"/>
</dbReference>
<dbReference type="InterPro" id="IPR017853">
    <property type="entry name" value="GH"/>
</dbReference>
<dbReference type="InterPro" id="IPR031704">
    <property type="entry name" value="Glyco_hydro_36_N"/>
</dbReference>
<dbReference type="Pfam" id="PF02065">
    <property type="entry name" value="Melibiase"/>
    <property type="match status" value="1"/>
</dbReference>
<evidence type="ECO:0000259" key="10">
    <source>
        <dbReference type="Pfam" id="PF16875"/>
    </source>
</evidence>
<evidence type="ECO:0000256" key="7">
    <source>
        <dbReference type="PIRSR" id="PIRSR005536-1"/>
    </source>
</evidence>
<name>A0AA96LL42_9BACL</name>
<feature type="binding site" evidence="8">
    <location>
        <position position="444"/>
    </location>
    <ligand>
        <name>substrate</name>
    </ligand>
</feature>
<proteinExistence type="inferred from homology"/>
<dbReference type="PIRSF" id="PIRSF005536">
    <property type="entry name" value="Agal"/>
    <property type="match status" value="1"/>
</dbReference>
<dbReference type="Pfam" id="PF16874">
    <property type="entry name" value="Glyco_hydro_36C"/>
    <property type="match status" value="1"/>
</dbReference>
<keyword evidence="5 6" id="KW-0326">Glycosidase</keyword>
<dbReference type="Gene3D" id="2.70.98.60">
    <property type="entry name" value="alpha-galactosidase from lactobacil brevis"/>
    <property type="match status" value="1"/>
</dbReference>
<dbReference type="InterPro" id="IPR000111">
    <property type="entry name" value="Glyco_hydro_27/36_CS"/>
</dbReference>
<dbReference type="GO" id="GO:0016052">
    <property type="term" value="P:carbohydrate catabolic process"/>
    <property type="evidence" value="ECO:0007669"/>
    <property type="project" value="InterPro"/>
</dbReference>
<dbReference type="SUPFAM" id="SSF51445">
    <property type="entry name" value="(Trans)glycosidases"/>
    <property type="match status" value="1"/>
</dbReference>
<dbReference type="EC" id="3.2.1.22" evidence="3 6"/>
<keyword evidence="12" id="KW-1185">Reference proteome</keyword>
<evidence type="ECO:0000256" key="6">
    <source>
        <dbReference type="PIRNR" id="PIRNR005536"/>
    </source>
</evidence>
<reference evidence="11" key="1">
    <citation type="submission" date="2022-02" db="EMBL/GenBank/DDBJ databases">
        <title>Paenibacillus sp. MBLB1832 Whole Genome Shotgun Sequencing.</title>
        <authorList>
            <person name="Hwang C.Y."/>
            <person name="Cho E.-S."/>
            <person name="Seo M.-J."/>
        </authorList>
    </citation>
    <scope>NUCLEOTIDE SEQUENCE</scope>
    <source>
        <strain evidence="11">MBLB1832</strain>
    </source>
</reference>
<feature type="domain" description="Glycosyl hydrolase family 36 N-terminal" evidence="10">
    <location>
        <begin position="30"/>
        <end position="286"/>
    </location>
</feature>
<evidence type="ECO:0000256" key="2">
    <source>
        <dbReference type="ARBA" id="ARBA00006202"/>
    </source>
</evidence>
<evidence type="ECO:0000256" key="3">
    <source>
        <dbReference type="ARBA" id="ARBA00012755"/>
    </source>
</evidence>
<protein>
    <recommendedName>
        <fullName evidence="3 6">Alpha-galactosidase</fullName>
        <ecNumber evidence="3 6">3.2.1.22</ecNumber>
    </recommendedName>
</protein>
<dbReference type="InterPro" id="IPR038417">
    <property type="entry name" value="Alpga-gal_N_sf"/>
</dbReference>
<dbReference type="PRINTS" id="PR00743">
    <property type="entry name" value="GLHYDRLASE36"/>
</dbReference>
<feature type="binding site" evidence="8">
    <location>
        <position position="549"/>
    </location>
    <ligand>
        <name>substrate</name>
    </ligand>
</feature>
<evidence type="ECO:0000256" key="4">
    <source>
        <dbReference type="ARBA" id="ARBA00022801"/>
    </source>
</evidence>
<dbReference type="PANTHER" id="PTHR43053:SF3">
    <property type="entry name" value="ALPHA-GALACTOSIDASE C-RELATED"/>
    <property type="match status" value="1"/>
</dbReference>
<dbReference type="RefSeq" id="WP_314796166.1">
    <property type="nucleotide sequence ID" value="NZ_CP130319.1"/>
</dbReference>
<dbReference type="InterPro" id="IPR002252">
    <property type="entry name" value="Glyco_hydro_36"/>
</dbReference>
<feature type="binding site" evidence="8">
    <location>
        <begin position="477"/>
        <end position="481"/>
    </location>
    <ligand>
        <name>substrate</name>
    </ligand>
</feature>
<evidence type="ECO:0000313" key="12">
    <source>
        <dbReference type="Proteomes" id="UP001304650"/>
    </source>
</evidence>
<dbReference type="InterPro" id="IPR013785">
    <property type="entry name" value="Aldolase_TIM"/>
</dbReference>
<comment type="catalytic activity">
    <reaction evidence="1 6">
        <text>Hydrolysis of terminal, non-reducing alpha-D-galactose residues in alpha-D-galactosides, including galactose oligosaccharides, galactomannans and galactolipids.</text>
        <dbReference type="EC" id="3.2.1.22"/>
    </reaction>
</comment>
<keyword evidence="4 6" id="KW-0378">Hydrolase</keyword>
<dbReference type="Pfam" id="PF16875">
    <property type="entry name" value="Glyco_hydro_36N"/>
    <property type="match status" value="1"/>
</dbReference>
<dbReference type="PANTHER" id="PTHR43053">
    <property type="entry name" value="GLYCOSIDASE FAMILY 31"/>
    <property type="match status" value="1"/>
</dbReference>
<dbReference type="EMBL" id="CP130319">
    <property type="protein sequence ID" value="WNR42596.1"/>
    <property type="molecule type" value="Genomic_DNA"/>
</dbReference>
<evidence type="ECO:0000256" key="1">
    <source>
        <dbReference type="ARBA" id="ARBA00001255"/>
    </source>
</evidence>
<comment type="similarity">
    <text evidence="2">Belongs to the glycosyl hydrolase 36 family.</text>
</comment>
<accession>A0AA96LL42</accession>
<dbReference type="FunFam" id="3.20.20.70:FF:000118">
    <property type="entry name" value="Alpha-galactosidase"/>
    <property type="match status" value="1"/>
</dbReference>
<evidence type="ECO:0000313" key="11">
    <source>
        <dbReference type="EMBL" id="WNR42596.1"/>
    </source>
</evidence>
<dbReference type="InterPro" id="IPR013780">
    <property type="entry name" value="Glyco_hydro_b"/>
</dbReference>
<gene>
    <name evidence="11" type="ORF">MJB10_15865</name>
</gene>
<feature type="domain" description="Glycosyl hydrolase family 36 C-terminal" evidence="9">
    <location>
        <begin position="649"/>
        <end position="726"/>
    </location>
</feature>
<dbReference type="Proteomes" id="UP001304650">
    <property type="component" value="Chromosome"/>
</dbReference>
<dbReference type="InterPro" id="IPR050985">
    <property type="entry name" value="Alpha-glycosidase_related"/>
</dbReference>
<evidence type="ECO:0000256" key="5">
    <source>
        <dbReference type="ARBA" id="ARBA00023295"/>
    </source>
</evidence>
<dbReference type="KEGG" id="proo:MJB10_15865"/>
<feature type="active site" description="Nucleophile" evidence="7">
    <location>
        <position position="479"/>
    </location>
</feature>
<dbReference type="AlphaFoldDB" id="A0AA96LL42"/>
<dbReference type="GO" id="GO:0004557">
    <property type="term" value="F:alpha-galactosidase activity"/>
    <property type="evidence" value="ECO:0007669"/>
    <property type="project" value="UniProtKB-UniRule"/>
</dbReference>
<organism evidence="11 12">
    <name type="scientific">Paenibacillus roseopurpureus</name>
    <dbReference type="NCBI Taxonomy" id="2918901"/>
    <lineage>
        <taxon>Bacteria</taxon>
        <taxon>Bacillati</taxon>
        <taxon>Bacillota</taxon>
        <taxon>Bacilli</taxon>
        <taxon>Bacillales</taxon>
        <taxon>Paenibacillaceae</taxon>
        <taxon>Paenibacillus</taxon>
    </lineage>
</organism>
<dbReference type="Gene3D" id="3.20.20.70">
    <property type="entry name" value="Aldolase class I"/>
    <property type="match status" value="1"/>
</dbReference>
<feature type="binding site" evidence="8">
    <location>
        <begin position="367"/>
        <end position="368"/>
    </location>
    <ligand>
        <name>substrate</name>
    </ligand>
</feature>
<evidence type="ECO:0000256" key="8">
    <source>
        <dbReference type="PIRSR" id="PIRSR005536-2"/>
    </source>
</evidence>
<sequence length="729" mass="82358">MSIFFEEDQGIFHLQNSQMSYVIQLINHAYPAHVYWGRPIRSGQLGTIIQYTERASFCPNPVKGTRLISFDTLPQEYPAYGTSDYREPAYQVALPNGSTITELVYDKHRILPGKPALVGLPSTYVEGDQEAETLEIELVDRVAGLRAILSYTIFADHAAITRSIRFVNEGRADLKLLRALSMSVDYSHANWDLLQLSGSWARERHIERRPLAPGKLTVESRRGASSHQHNPFVALLAKDANEDYGEVYGFNLVYSGNFAAHAEVDPFATARVSIGINPFDFSWLLEPGEQFQTPEAVMVYSSGGLGDMSRTYHRLYRTRLCRGEFRDQVRPVLVNNWEATYFNFDADKIESIARAGQELGIELFVLDDGWFGKRDDDTTSLGDWVVDKAKLPGGLEDLAQRVNKLGLSFGLWFEPEMVSPESDLYRKHPDWCLHVPDRRRTEGRGQLILDFSRADVREGIMAMLRNILSSAPITYVKWDMNRNMSEIGSAALPPERQRETAHRYMLGLYEVLEAITSEYPHILFESCSGGGGRFDPGILYYMPQTWTSDNTDAVCRLKIQYGTSMVYPVSSMGAHVSAVPNHQVHRITSLETRGNVAMSGNFGYELDLTKFTEEEKAIVSKQIAEYKQIRPLVQFGDMYRLLSPFEGNETAWMIVSEDKTQAMVVFVRVLAEPNAPLATLRLKGLNPDFDYRIEGTDGVYPGDHLLYAGLSVAGLHGDFQSKIWLLERF</sequence>
<dbReference type="Gene3D" id="2.60.40.1180">
    <property type="entry name" value="Golgi alpha-mannosidase II"/>
    <property type="match status" value="1"/>
</dbReference>